<evidence type="ECO:0000313" key="2">
    <source>
        <dbReference type="Proteomes" id="UP001589707"/>
    </source>
</evidence>
<sequence length="103" mass="11058">MITADRLLTHVNASAGEHAFAAECVDQAAALVDARVRDYPVPEAVADRARLEVAADLFYRRTARNGITSFDQADGPASTVRINRDPMAAANPILRPYLPPAIG</sequence>
<dbReference type="EMBL" id="JBHMAU010000025">
    <property type="protein sequence ID" value="MFB9775383.1"/>
    <property type="molecule type" value="Genomic_DNA"/>
</dbReference>
<name>A0ABV5WZQ6_9MICO</name>
<keyword evidence="2" id="KW-1185">Reference proteome</keyword>
<accession>A0ABV5WZQ6</accession>
<dbReference type="RefSeq" id="WP_376838466.1">
    <property type="nucleotide sequence ID" value="NZ_JBHMAU010000025.1"/>
</dbReference>
<gene>
    <name evidence="1" type="ORF">ACFFN1_02990</name>
</gene>
<evidence type="ECO:0008006" key="3">
    <source>
        <dbReference type="Google" id="ProtNLM"/>
    </source>
</evidence>
<dbReference type="Proteomes" id="UP001589707">
    <property type="component" value="Unassembled WGS sequence"/>
</dbReference>
<comment type="caution">
    <text evidence="1">The sequence shown here is derived from an EMBL/GenBank/DDBJ whole genome shotgun (WGS) entry which is preliminary data.</text>
</comment>
<organism evidence="1 2">
    <name type="scientific">Brevibacterium otitidis</name>
    <dbReference type="NCBI Taxonomy" id="53364"/>
    <lineage>
        <taxon>Bacteria</taxon>
        <taxon>Bacillati</taxon>
        <taxon>Actinomycetota</taxon>
        <taxon>Actinomycetes</taxon>
        <taxon>Micrococcales</taxon>
        <taxon>Brevibacteriaceae</taxon>
        <taxon>Brevibacterium</taxon>
    </lineage>
</organism>
<reference evidence="1 2" key="1">
    <citation type="submission" date="2024-09" db="EMBL/GenBank/DDBJ databases">
        <authorList>
            <person name="Sun Q."/>
            <person name="Mori K."/>
        </authorList>
    </citation>
    <scope>NUCLEOTIDE SEQUENCE [LARGE SCALE GENOMIC DNA]</scope>
    <source>
        <strain evidence="1 2">JCM 11683</strain>
    </source>
</reference>
<protein>
    <recommendedName>
        <fullName evidence="3">Phage gp6-like head-tail connector protein</fullName>
    </recommendedName>
</protein>
<proteinExistence type="predicted"/>
<evidence type="ECO:0000313" key="1">
    <source>
        <dbReference type="EMBL" id="MFB9775383.1"/>
    </source>
</evidence>